<name>A0A7W2EFZ8_9BURK</name>
<gene>
    <name evidence="2" type="ORF">H3H36_06855</name>
</gene>
<dbReference type="AlphaFoldDB" id="A0A7W2EFZ8"/>
<sequence length="78" mass="8234">MRGRSVPHLMIVGGVALGAALGAMHVMRDMAAPRPALEPVREARAAPQAEHKKHSRMQQAIAQASQTDKIARALGGSD</sequence>
<proteinExistence type="predicted"/>
<feature type="transmembrane region" description="Helical" evidence="1">
    <location>
        <begin position="6"/>
        <end position="27"/>
    </location>
</feature>
<dbReference type="RefSeq" id="WP_182215589.1">
    <property type="nucleotide sequence ID" value="NZ_JACEZS010000004.1"/>
</dbReference>
<evidence type="ECO:0000313" key="3">
    <source>
        <dbReference type="Proteomes" id="UP000566711"/>
    </source>
</evidence>
<dbReference type="EMBL" id="JACEZS010000004">
    <property type="protein sequence ID" value="MBA5605082.1"/>
    <property type="molecule type" value="Genomic_DNA"/>
</dbReference>
<reference evidence="2 3" key="1">
    <citation type="submission" date="2020-07" db="EMBL/GenBank/DDBJ databases">
        <title>Novel species isolated from subtropical streams in China.</title>
        <authorList>
            <person name="Lu H."/>
        </authorList>
    </citation>
    <scope>NUCLEOTIDE SEQUENCE [LARGE SCALE GENOMIC DNA]</scope>
    <source>
        <strain evidence="2 3">FT3S</strain>
    </source>
</reference>
<dbReference type="Proteomes" id="UP000566711">
    <property type="component" value="Unassembled WGS sequence"/>
</dbReference>
<keyword evidence="1" id="KW-0472">Membrane</keyword>
<accession>A0A7W2EFZ8</accession>
<keyword evidence="1" id="KW-0812">Transmembrane</keyword>
<evidence type="ECO:0000256" key="1">
    <source>
        <dbReference type="SAM" id="Phobius"/>
    </source>
</evidence>
<protein>
    <submittedName>
        <fullName evidence="2">Uncharacterized protein</fullName>
    </submittedName>
</protein>
<keyword evidence="3" id="KW-1185">Reference proteome</keyword>
<evidence type="ECO:0000313" key="2">
    <source>
        <dbReference type="EMBL" id="MBA5605082.1"/>
    </source>
</evidence>
<keyword evidence="1" id="KW-1133">Transmembrane helix</keyword>
<comment type="caution">
    <text evidence="2">The sequence shown here is derived from an EMBL/GenBank/DDBJ whole genome shotgun (WGS) entry which is preliminary data.</text>
</comment>
<organism evidence="2 3">
    <name type="scientific">Rugamonas fusca</name>
    <dbReference type="NCBI Taxonomy" id="2758568"/>
    <lineage>
        <taxon>Bacteria</taxon>
        <taxon>Pseudomonadati</taxon>
        <taxon>Pseudomonadota</taxon>
        <taxon>Betaproteobacteria</taxon>
        <taxon>Burkholderiales</taxon>
        <taxon>Oxalobacteraceae</taxon>
        <taxon>Telluria group</taxon>
        <taxon>Rugamonas</taxon>
    </lineage>
</organism>